<evidence type="ECO:0000256" key="2">
    <source>
        <dbReference type="ARBA" id="ARBA00022729"/>
    </source>
</evidence>
<proteinExistence type="predicted"/>
<feature type="signal peptide" evidence="3">
    <location>
        <begin position="1"/>
        <end position="26"/>
    </location>
</feature>
<dbReference type="Pfam" id="PF09375">
    <property type="entry name" value="Peptidase_M75"/>
    <property type="match status" value="1"/>
</dbReference>
<dbReference type="InterPro" id="IPR018976">
    <property type="entry name" value="Imelysin-like"/>
</dbReference>
<keyword evidence="2 3" id="KW-0732">Signal</keyword>
<dbReference type="Proteomes" id="UP001500133">
    <property type="component" value="Unassembled WGS sequence"/>
</dbReference>
<evidence type="ECO:0000256" key="1">
    <source>
        <dbReference type="ARBA" id="ARBA00004196"/>
    </source>
</evidence>
<evidence type="ECO:0000313" key="6">
    <source>
        <dbReference type="Proteomes" id="UP001500133"/>
    </source>
</evidence>
<dbReference type="EMBL" id="BAAAZT010000069">
    <property type="protein sequence ID" value="GAA3905908.1"/>
    <property type="molecule type" value="Genomic_DNA"/>
</dbReference>
<evidence type="ECO:0000259" key="4">
    <source>
        <dbReference type="Pfam" id="PF09375"/>
    </source>
</evidence>
<dbReference type="RefSeq" id="WP_344703967.1">
    <property type="nucleotide sequence ID" value="NZ_BAAAZT010000069.1"/>
</dbReference>
<keyword evidence="6" id="KW-1185">Reference proteome</keyword>
<reference evidence="6" key="1">
    <citation type="journal article" date="2019" name="Int. J. Syst. Evol. Microbiol.">
        <title>The Global Catalogue of Microorganisms (GCM) 10K type strain sequencing project: providing services to taxonomists for standard genome sequencing and annotation.</title>
        <authorList>
            <consortium name="The Broad Institute Genomics Platform"/>
            <consortium name="The Broad Institute Genome Sequencing Center for Infectious Disease"/>
            <person name="Wu L."/>
            <person name="Ma J."/>
        </authorList>
    </citation>
    <scope>NUCLEOTIDE SEQUENCE [LARGE SCALE GENOMIC DNA]</scope>
    <source>
        <strain evidence="6">JCM 16914</strain>
    </source>
</reference>
<dbReference type="CDD" id="cd14659">
    <property type="entry name" value="Imelysin-like_IPPA"/>
    <property type="match status" value="1"/>
</dbReference>
<dbReference type="Gene3D" id="1.20.1420.20">
    <property type="entry name" value="M75 peptidase, HXXE motif"/>
    <property type="match status" value="1"/>
</dbReference>
<dbReference type="InterPro" id="IPR034984">
    <property type="entry name" value="Imelysin-like_IPPA"/>
</dbReference>
<protein>
    <submittedName>
        <fullName evidence="5">Imelysin family protein</fullName>
    </submittedName>
</protein>
<sequence length="351" mass="38120">MAHPSSLYRAGLTAFALLMAANTASAGETPREQWHRAAAQQYSALAGAAETLEQSTADYCDTPSTDGRATLEDDWLDAYQRWQAVRYVQFGPVEQQSRGWQLQFWPDGKNLVGRKVKTQLNADTPPTLEDVEQAGVALQGFPALEYLLYDDAMDATALKSPNACGFLSAVSTNLVHVTRALEDDWQSFGERFIGTDSYTHTLLQSAIQSVELLEEKRLASPLGLRGKPASIYRAEAWRSGKSVALMRASLEGLQKGLMPGLTALLESRGHPALANKLEKQLKEVAARADTLPDGLAPAIKGEGSGSEPEKKAAFADFQGFYVQLSQLRRLLARDVAAATGLRRGFNSSDGD</sequence>
<evidence type="ECO:0000313" key="5">
    <source>
        <dbReference type="EMBL" id="GAA3905908.1"/>
    </source>
</evidence>
<accession>A0ABP7LU45</accession>
<gene>
    <name evidence="5" type="ORF">GCM10022228_15190</name>
</gene>
<comment type="subcellular location">
    <subcellularLocation>
        <location evidence="1">Cell envelope</location>
    </subcellularLocation>
</comment>
<dbReference type="InterPro" id="IPR038352">
    <property type="entry name" value="Imelysin_sf"/>
</dbReference>
<feature type="domain" description="Imelysin-like" evidence="4">
    <location>
        <begin position="39"/>
        <end position="301"/>
    </location>
</feature>
<name>A0ABP7LU45_9GAMM</name>
<comment type="caution">
    <text evidence="5">The sequence shown here is derived from an EMBL/GenBank/DDBJ whole genome shotgun (WGS) entry which is preliminary data.</text>
</comment>
<feature type="chain" id="PRO_5045511271" evidence="3">
    <location>
        <begin position="27"/>
        <end position="351"/>
    </location>
</feature>
<evidence type="ECO:0000256" key="3">
    <source>
        <dbReference type="SAM" id="SignalP"/>
    </source>
</evidence>
<organism evidence="5 6">
    <name type="scientific">Halomonas cibimaris</name>
    <dbReference type="NCBI Taxonomy" id="657012"/>
    <lineage>
        <taxon>Bacteria</taxon>
        <taxon>Pseudomonadati</taxon>
        <taxon>Pseudomonadota</taxon>
        <taxon>Gammaproteobacteria</taxon>
        <taxon>Oceanospirillales</taxon>
        <taxon>Halomonadaceae</taxon>
        <taxon>Halomonas</taxon>
    </lineage>
</organism>